<dbReference type="EMBL" id="FOLH01000003">
    <property type="protein sequence ID" value="SFC13688.1"/>
    <property type="molecule type" value="Genomic_DNA"/>
</dbReference>
<name>A0A1I1GV10_9GAMM</name>
<evidence type="ECO:0000256" key="3">
    <source>
        <dbReference type="ARBA" id="ARBA00022475"/>
    </source>
</evidence>
<dbReference type="AlphaFoldDB" id="A0A1I1GV10"/>
<keyword evidence="9" id="KW-1185">Reference proteome</keyword>
<dbReference type="Proteomes" id="UP000199058">
    <property type="component" value="Unassembled WGS sequence"/>
</dbReference>
<evidence type="ECO:0000256" key="5">
    <source>
        <dbReference type="ARBA" id="ARBA00022989"/>
    </source>
</evidence>
<dbReference type="GO" id="GO:0008324">
    <property type="term" value="F:monoatomic cation transmembrane transporter activity"/>
    <property type="evidence" value="ECO:0007669"/>
    <property type="project" value="InterPro"/>
</dbReference>
<keyword evidence="5 7" id="KW-1133">Transmembrane helix</keyword>
<evidence type="ECO:0000256" key="4">
    <source>
        <dbReference type="ARBA" id="ARBA00022692"/>
    </source>
</evidence>
<accession>A0A1I1GV10</accession>
<protein>
    <submittedName>
        <fullName evidence="8">Multisubunit potassium/proton antiporter, PhaE subunit</fullName>
    </submittedName>
</protein>
<evidence type="ECO:0000313" key="8">
    <source>
        <dbReference type="EMBL" id="SFC13688.1"/>
    </source>
</evidence>
<dbReference type="STRING" id="1122252.SAMN05660443_1567"/>
<dbReference type="PANTHER" id="PTHR34584:SF1">
    <property type="entry name" value="NA(+)_H(+) ANTIPORTER SUBUNIT E1"/>
    <property type="match status" value="1"/>
</dbReference>
<dbReference type="NCBIfam" id="NF006518">
    <property type="entry name" value="PRK08965.1-2"/>
    <property type="match status" value="1"/>
</dbReference>
<dbReference type="InterPro" id="IPR002758">
    <property type="entry name" value="Cation_antiport_E"/>
</dbReference>
<dbReference type="PANTHER" id="PTHR34584">
    <property type="entry name" value="NA(+)/H(+) ANTIPORTER SUBUNIT E1"/>
    <property type="match status" value="1"/>
</dbReference>
<comment type="similarity">
    <text evidence="2">Belongs to the CPA3 antiporters (TC 2.A.63) subunit E family.</text>
</comment>
<keyword evidence="3" id="KW-1003">Cell membrane</keyword>
<gene>
    <name evidence="8" type="ORF">SAMN05660443_1567</name>
</gene>
<keyword evidence="4 7" id="KW-0812">Transmembrane</keyword>
<dbReference type="PIRSF" id="PIRSF019239">
    <property type="entry name" value="MrpE"/>
    <property type="match status" value="1"/>
</dbReference>
<proteinExistence type="inferred from homology"/>
<evidence type="ECO:0000256" key="2">
    <source>
        <dbReference type="ARBA" id="ARBA00006228"/>
    </source>
</evidence>
<evidence type="ECO:0000256" key="7">
    <source>
        <dbReference type="SAM" id="Phobius"/>
    </source>
</evidence>
<comment type="subcellular location">
    <subcellularLocation>
        <location evidence="1">Cell membrane</location>
        <topology evidence="1">Multi-pass membrane protein</topology>
    </subcellularLocation>
</comment>
<evidence type="ECO:0000313" key="9">
    <source>
        <dbReference type="Proteomes" id="UP000199058"/>
    </source>
</evidence>
<reference evidence="8 9" key="1">
    <citation type="submission" date="2016-10" db="EMBL/GenBank/DDBJ databases">
        <authorList>
            <person name="de Groot N.N."/>
        </authorList>
    </citation>
    <scope>NUCLEOTIDE SEQUENCE [LARGE SCALE GENOMIC DNA]</scope>
    <source>
        <strain evidence="8 9">DSM 18438</strain>
    </source>
</reference>
<evidence type="ECO:0000256" key="1">
    <source>
        <dbReference type="ARBA" id="ARBA00004651"/>
    </source>
</evidence>
<keyword evidence="6 7" id="KW-0472">Membrane</keyword>
<feature type="transmembrane region" description="Helical" evidence="7">
    <location>
        <begin position="12"/>
        <end position="43"/>
    </location>
</feature>
<dbReference type="GO" id="GO:0005886">
    <property type="term" value="C:plasma membrane"/>
    <property type="evidence" value="ECO:0007669"/>
    <property type="project" value="UniProtKB-SubCell"/>
</dbReference>
<evidence type="ECO:0000256" key="6">
    <source>
        <dbReference type="ARBA" id="ARBA00023136"/>
    </source>
</evidence>
<dbReference type="Pfam" id="PF01899">
    <property type="entry name" value="MNHE"/>
    <property type="match status" value="1"/>
</dbReference>
<dbReference type="OrthoDB" id="9807187at2"/>
<sequence length="166" mass="19195">MIKSNWGFPRPFLSIFLVLLWLFLTNSFTWAQLLLGLFLGWLLPLVAHPFMPDQPHVRHPLLMLRYLLVFLADILSSNWVVARLLLGKPERLRPAFIHYPVELDNDYAITLLASTISLTPGTVSAHYDANTKQLLIHALHFEGEEAEMISQIKQRYENVLLEIFQC</sequence>
<organism evidence="8 9">
    <name type="scientific">Marinospirillum celere</name>
    <dbReference type="NCBI Taxonomy" id="1122252"/>
    <lineage>
        <taxon>Bacteria</taxon>
        <taxon>Pseudomonadati</taxon>
        <taxon>Pseudomonadota</taxon>
        <taxon>Gammaproteobacteria</taxon>
        <taxon>Oceanospirillales</taxon>
        <taxon>Oceanospirillaceae</taxon>
        <taxon>Marinospirillum</taxon>
    </lineage>
</organism>
<feature type="transmembrane region" description="Helical" evidence="7">
    <location>
        <begin position="63"/>
        <end position="86"/>
    </location>
</feature>